<protein>
    <recommendedName>
        <fullName evidence="2">Serine protease gd N-terminal domain-containing protein</fullName>
    </recommendedName>
</protein>
<dbReference type="EMBL" id="OB792858">
    <property type="protein sequence ID" value="CAD7424926.1"/>
    <property type="molecule type" value="Genomic_DNA"/>
</dbReference>
<sequence>MLLTIILFLESAIHLTISQPASPCPSVFQYQLDEKGIWWGMVLVTPVPSNVLLKVSVEMFVHASLPSKYAGKLLLKDGKEKVAERIVRGDSQPIVYQILFPTQNPLPVINKITANEKRICIGSQVAATRAVMCGSIGNGEGSDEMLLLGVNTHHQWRLVSGHKLVHAQAMLPNICVTYQRLGYFMERLQPHKKRCRQNGGGTVPFNYIALDQSEFIDQLKTALNQL</sequence>
<proteinExistence type="predicted"/>
<reference evidence="3" key="1">
    <citation type="submission" date="2020-11" db="EMBL/GenBank/DDBJ databases">
        <authorList>
            <person name="Tran Van P."/>
        </authorList>
    </citation>
    <scope>NUCLEOTIDE SEQUENCE</scope>
</reference>
<feature type="domain" description="Serine protease gd N-terminal" evidence="2">
    <location>
        <begin position="22"/>
        <end position="127"/>
    </location>
</feature>
<gene>
    <name evidence="3" type="ORF">TMSB3V08_LOCUS1851</name>
</gene>
<evidence type="ECO:0000313" key="3">
    <source>
        <dbReference type="EMBL" id="CAD7424926.1"/>
    </source>
</evidence>
<keyword evidence="1" id="KW-0732">Signal</keyword>
<organism evidence="3">
    <name type="scientific">Timema monikensis</name>
    <dbReference type="NCBI Taxonomy" id="170555"/>
    <lineage>
        <taxon>Eukaryota</taxon>
        <taxon>Metazoa</taxon>
        <taxon>Ecdysozoa</taxon>
        <taxon>Arthropoda</taxon>
        <taxon>Hexapoda</taxon>
        <taxon>Insecta</taxon>
        <taxon>Pterygota</taxon>
        <taxon>Neoptera</taxon>
        <taxon>Polyneoptera</taxon>
        <taxon>Phasmatodea</taxon>
        <taxon>Timematodea</taxon>
        <taxon>Timematoidea</taxon>
        <taxon>Timematidae</taxon>
        <taxon>Timema</taxon>
    </lineage>
</organism>
<dbReference type="Pfam" id="PF16030">
    <property type="entry name" value="GD_N"/>
    <property type="match status" value="1"/>
</dbReference>
<name>A0A7R9E011_9NEOP</name>
<accession>A0A7R9E011</accession>
<feature type="chain" id="PRO_5031386673" description="Serine protease gd N-terminal domain-containing protein" evidence="1">
    <location>
        <begin position="19"/>
        <end position="226"/>
    </location>
</feature>
<dbReference type="InterPro" id="IPR031986">
    <property type="entry name" value="GD_N"/>
</dbReference>
<evidence type="ECO:0000256" key="1">
    <source>
        <dbReference type="SAM" id="SignalP"/>
    </source>
</evidence>
<evidence type="ECO:0000259" key="2">
    <source>
        <dbReference type="Pfam" id="PF16030"/>
    </source>
</evidence>
<feature type="signal peptide" evidence="1">
    <location>
        <begin position="1"/>
        <end position="18"/>
    </location>
</feature>
<dbReference type="AlphaFoldDB" id="A0A7R9E011"/>